<dbReference type="WBParaSite" id="PSAMB.scaffold10435size4087.g33313.t1">
    <property type="protein sequence ID" value="PSAMB.scaffold10435size4087.g33313.t1"/>
    <property type="gene ID" value="PSAMB.scaffold10435size4087.g33313"/>
</dbReference>
<evidence type="ECO:0000313" key="2">
    <source>
        <dbReference type="WBParaSite" id="PSAMB.scaffold10435size4087.g33313.t1"/>
    </source>
</evidence>
<reference evidence="2" key="1">
    <citation type="submission" date="2022-11" db="UniProtKB">
        <authorList>
            <consortium name="WormBaseParasite"/>
        </authorList>
    </citation>
    <scope>IDENTIFICATION</scope>
</reference>
<dbReference type="Proteomes" id="UP000887566">
    <property type="component" value="Unplaced"/>
</dbReference>
<dbReference type="AlphaFoldDB" id="A0A914UJ85"/>
<name>A0A914UJ85_9BILA</name>
<evidence type="ECO:0000313" key="1">
    <source>
        <dbReference type="Proteomes" id="UP000887566"/>
    </source>
</evidence>
<proteinExistence type="predicted"/>
<protein>
    <submittedName>
        <fullName evidence="2">Apple domain-containing protein</fullName>
    </submittedName>
</protein>
<accession>A0A914UJ85</accession>
<sequence length="252" mass="27556">MSAGTNSYRVGGWCFLIYRNPSWPNNTPLQNAAQTVCHPYGTLAVAVTYKMLYELSYGSIWGAATDTILPLTRNISYPTPYQGAGLGGIGWYWSVLMPNGGYATFPAIMSNIPWGPGGANPSEPNNQLGNEKIASVVKNYGVCDAQATYSIPSYGARAMGVICQFAPLTWNYSQRGHGLMANSTFIVEQKTVKFKPECILKCHQSVFCISLAFNPTTNDCQIYAVSPEDPRFAGSVIADNAYDLYIRDGMEY</sequence>
<keyword evidence="1" id="KW-1185">Reference proteome</keyword>
<organism evidence="1 2">
    <name type="scientific">Plectus sambesii</name>
    <dbReference type="NCBI Taxonomy" id="2011161"/>
    <lineage>
        <taxon>Eukaryota</taxon>
        <taxon>Metazoa</taxon>
        <taxon>Ecdysozoa</taxon>
        <taxon>Nematoda</taxon>
        <taxon>Chromadorea</taxon>
        <taxon>Plectida</taxon>
        <taxon>Plectina</taxon>
        <taxon>Plectoidea</taxon>
        <taxon>Plectidae</taxon>
        <taxon>Plectus</taxon>
    </lineage>
</organism>